<name>A0A7Y4L271_9ACTN</name>
<evidence type="ECO:0000313" key="12">
    <source>
        <dbReference type="Proteomes" id="UP000553957"/>
    </source>
</evidence>
<keyword evidence="2" id="KW-1003">Cell membrane</keyword>
<dbReference type="Pfam" id="PF06271">
    <property type="entry name" value="RDD"/>
    <property type="match status" value="1"/>
</dbReference>
<evidence type="ECO:0000313" key="10">
    <source>
        <dbReference type="EMBL" id="NOL42938.1"/>
    </source>
</evidence>
<evidence type="ECO:0000313" key="9">
    <source>
        <dbReference type="EMBL" id="MBB6566403.1"/>
    </source>
</evidence>
<dbReference type="GO" id="GO:0005886">
    <property type="term" value="C:plasma membrane"/>
    <property type="evidence" value="ECO:0007669"/>
    <property type="project" value="UniProtKB-SubCell"/>
</dbReference>
<dbReference type="PANTHER" id="PTHR36115:SF6">
    <property type="entry name" value="PROLINE-RICH ANTIGEN HOMOLOG"/>
    <property type="match status" value="1"/>
</dbReference>
<evidence type="ECO:0000256" key="5">
    <source>
        <dbReference type="ARBA" id="ARBA00023136"/>
    </source>
</evidence>
<reference evidence="9 12" key="2">
    <citation type="submission" date="2020-08" db="EMBL/GenBank/DDBJ databases">
        <title>Sequencing the genomes of 1000 actinobacteria strains.</title>
        <authorList>
            <person name="Klenk H.-P."/>
        </authorList>
    </citation>
    <scope>NUCLEOTIDE SEQUENCE [LARGE SCALE GENOMIC DNA]</scope>
    <source>
        <strain evidence="9 12">DSM 15626</strain>
    </source>
</reference>
<gene>
    <name evidence="9" type="ORF">HNR71_002040</name>
    <name evidence="10" type="ORF">HPO96_22070</name>
</gene>
<evidence type="ECO:0000256" key="1">
    <source>
        <dbReference type="ARBA" id="ARBA00004651"/>
    </source>
</evidence>
<dbReference type="EMBL" id="JACHKF010000001">
    <property type="protein sequence ID" value="MBB6566403.1"/>
    <property type="molecule type" value="Genomic_DNA"/>
</dbReference>
<dbReference type="Proteomes" id="UP000534306">
    <property type="component" value="Unassembled WGS sequence"/>
</dbReference>
<feature type="transmembrane region" description="Helical" evidence="7">
    <location>
        <begin position="99"/>
        <end position="119"/>
    </location>
</feature>
<evidence type="ECO:0000256" key="2">
    <source>
        <dbReference type="ARBA" id="ARBA00022475"/>
    </source>
</evidence>
<keyword evidence="5 7" id="KW-0472">Membrane</keyword>
<dbReference type="InterPro" id="IPR051791">
    <property type="entry name" value="Pra-immunoreactive"/>
</dbReference>
<evidence type="ECO:0000313" key="11">
    <source>
        <dbReference type="Proteomes" id="UP000534306"/>
    </source>
</evidence>
<dbReference type="EMBL" id="JABJRC010000005">
    <property type="protein sequence ID" value="NOL42938.1"/>
    <property type="molecule type" value="Genomic_DNA"/>
</dbReference>
<keyword evidence="4 7" id="KW-1133">Transmembrane helix</keyword>
<dbReference type="InterPro" id="IPR010432">
    <property type="entry name" value="RDD"/>
</dbReference>
<dbReference type="AlphaFoldDB" id="A0A7Y4L271"/>
<comment type="caution">
    <text evidence="10">The sequence shown here is derived from an EMBL/GenBank/DDBJ whole genome shotgun (WGS) entry which is preliminary data.</text>
</comment>
<protein>
    <submittedName>
        <fullName evidence="9">Putative RDD family membrane protein YckC</fullName>
    </submittedName>
    <submittedName>
        <fullName evidence="10">RDD family protein</fullName>
    </submittedName>
</protein>
<reference evidence="10 11" key="1">
    <citation type="submission" date="2020-05" db="EMBL/GenBank/DDBJ databases">
        <title>Genome sequence of Kribbella sandramycini ATCC 39419.</title>
        <authorList>
            <person name="Maclea K.S."/>
            <person name="Fair J.L."/>
        </authorList>
    </citation>
    <scope>NUCLEOTIDE SEQUENCE [LARGE SCALE GENOMIC DNA]</scope>
    <source>
        <strain evidence="10 11">ATCC 39419</strain>
    </source>
</reference>
<organism evidence="10 11">
    <name type="scientific">Kribbella sandramycini</name>
    <dbReference type="NCBI Taxonomy" id="60450"/>
    <lineage>
        <taxon>Bacteria</taxon>
        <taxon>Bacillati</taxon>
        <taxon>Actinomycetota</taxon>
        <taxon>Actinomycetes</taxon>
        <taxon>Propionibacteriales</taxon>
        <taxon>Kribbellaceae</taxon>
        <taxon>Kribbella</taxon>
    </lineage>
</organism>
<comment type="subcellular location">
    <subcellularLocation>
        <location evidence="1">Cell membrane</location>
        <topology evidence="1">Multi-pass membrane protein</topology>
    </subcellularLocation>
</comment>
<feature type="compositionally biased region" description="Pro residues" evidence="6">
    <location>
        <begin position="1"/>
        <end position="31"/>
    </location>
</feature>
<feature type="transmembrane region" description="Helical" evidence="7">
    <location>
        <begin position="75"/>
        <end position="93"/>
    </location>
</feature>
<accession>A0A7Y4L271</accession>
<keyword evidence="3 7" id="KW-0812">Transmembrane</keyword>
<evidence type="ECO:0000256" key="4">
    <source>
        <dbReference type="ARBA" id="ARBA00022989"/>
    </source>
</evidence>
<evidence type="ECO:0000256" key="6">
    <source>
        <dbReference type="SAM" id="MobiDB-lite"/>
    </source>
</evidence>
<dbReference type="PANTHER" id="PTHR36115">
    <property type="entry name" value="PROLINE-RICH ANTIGEN HOMOLOG-RELATED"/>
    <property type="match status" value="1"/>
</dbReference>
<dbReference type="Proteomes" id="UP000553957">
    <property type="component" value="Unassembled WGS sequence"/>
</dbReference>
<evidence type="ECO:0000256" key="7">
    <source>
        <dbReference type="SAM" id="Phobius"/>
    </source>
</evidence>
<dbReference type="RefSeq" id="WP_171675451.1">
    <property type="nucleotide sequence ID" value="NZ_BAAAGT010000010.1"/>
</dbReference>
<sequence length="196" mass="20680">MSTPPNGPYGGPPGQPGQFPPGQPGQLPPGQPGGQFQPGYNPYVQATAGQGYAYAPPGRIADFGVRAGSALIDSLLQSIPLGIGLIATIALSSNSPQSAAGGVAIVLGFLGSLAVWFWNRVIIQGRSGKSIGKKITGLRIVHAQTGEQLGFGANLGREVMAYVFNYICFLNLLWPLWDAKVQTWHDKIVNDIVIRD</sequence>
<feature type="region of interest" description="Disordered" evidence="6">
    <location>
        <begin position="1"/>
        <end position="40"/>
    </location>
</feature>
<keyword evidence="11" id="KW-1185">Reference proteome</keyword>
<evidence type="ECO:0000256" key="3">
    <source>
        <dbReference type="ARBA" id="ARBA00022692"/>
    </source>
</evidence>
<feature type="domain" description="RDD" evidence="8">
    <location>
        <begin position="61"/>
        <end position="189"/>
    </location>
</feature>
<proteinExistence type="predicted"/>
<evidence type="ECO:0000259" key="8">
    <source>
        <dbReference type="Pfam" id="PF06271"/>
    </source>
</evidence>